<gene>
    <name evidence="2" type="ORF">RR48_09249</name>
</gene>
<proteinExistence type="predicted"/>
<evidence type="ECO:0000313" key="2">
    <source>
        <dbReference type="EMBL" id="KPJ15222.1"/>
    </source>
</evidence>
<accession>A0A194RC92</accession>
<evidence type="ECO:0000313" key="3">
    <source>
        <dbReference type="Proteomes" id="UP000053240"/>
    </source>
</evidence>
<protein>
    <submittedName>
        <fullName evidence="2">Uncharacterized protein</fullName>
    </submittedName>
</protein>
<keyword evidence="1" id="KW-0732">Signal</keyword>
<dbReference type="Proteomes" id="UP000053240">
    <property type="component" value="Unassembled WGS sequence"/>
</dbReference>
<evidence type="ECO:0000256" key="1">
    <source>
        <dbReference type="SAM" id="SignalP"/>
    </source>
</evidence>
<sequence>MVSKVLYLFALILFIFVIKSQSAPLIESKKEVQVAPVRDSNEMMETAESQNPFLPRFAMRRLKERRERIRAQRRQNQGVRRSQTARPLCTHWRTYVSIIDIVSSIRS</sequence>
<dbReference type="EMBL" id="KQ460397">
    <property type="protein sequence ID" value="KPJ15222.1"/>
    <property type="molecule type" value="Genomic_DNA"/>
</dbReference>
<dbReference type="InParanoid" id="A0A194RC92"/>
<name>A0A194RC92_PAPMA</name>
<keyword evidence="3" id="KW-1185">Reference proteome</keyword>
<dbReference type="AlphaFoldDB" id="A0A194RC92"/>
<feature type="chain" id="PRO_5008265090" evidence="1">
    <location>
        <begin position="23"/>
        <end position="107"/>
    </location>
</feature>
<organism evidence="2 3">
    <name type="scientific">Papilio machaon</name>
    <name type="common">Old World swallowtail butterfly</name>
    <dbReference type="NCBI Taxonomy" id="76193"/>
    <lineage>
        <taxon>Eukaryota</taxon>
        <taxon>Metazoa</taxon>
        <taxon>Ecdysozoa</taxon>
        <taxon>Arthropoda</taxon>
        <taxon>Hexapoda</taxon>
        <taxon>Insecta</taxon>
        <taxon>Pterygota</taxon>
        <taxon>Neoptera</taxon>
        <taxon>Endopterygota</taxon>
        <taxon>Lepidoptera</taxon>
        <taxon>Glossata</taxon>
        <taxon>Ditrysia</taxon>
        <taxon>Papilionoidea</taxon>
        <taxon>Papilionidae</taxon>
        <taxon>Papilioninae</taxon>
        <taxon>Papilio</taxon>
    </lineage>
</organism>
<feature type="signal peptide" evidence="1">
    <location>
        <begin position="1"/>
        <end position="22"/>
    </location>
</feature>
<reference evidence="2 3" key="1">
    <citation type="journal article" date="2015" name="Nat. Commun.">
        <title>Outbred genome sequencing and CRISPR/Cas9 gene editing in butterflies.</title>
        <authorList>
            <person name="Li X."/>
            <person name="Fan D."/>
            <person name="Zhang W."/>
            <person name="Liu G."/>
            <person name="Zhang L."/>
            <person name="Zhao L."/>
            <person name="Fang X."/>
            <person name="Chen L."/>
            <person name="Dong Y."/>
            <person name="Chen Y."/>
            <person name="Ding Y."/>
            <person name="Zhao R."/>
            <person name="Feng M."/>
            <person name="Zhu Y."/>
            <person name="Feng Y."/>
            <person name="Jiang X."/>
            <person name="Zhu D."/>
            <person name="Xiang H."/>
            <person name="Feng X."/>
            <person name="Li S."/>
            <person name="Wang J."/>
            <person name="Zhang G."/>
            <person name="Kronforst M.R."/>
            <person name="Wang W."/>
        </authorList>
    </citation>
    <scope>NUCLEOTIDE SEQUENCE [LARGE SCALE GENOMIC DNA]</scope>
    <source>
        <strain evidence="2">Ya'a_city_454_Pm</strain>
        <tissue evidence="2">Whole body</tissue>
    </source>
</reference>